<evidence type="ECO:0000256" key="8">
    <source>
        <dbReference type="PROSITE-ProRule" id="PRU00339"/>
    </source>
</evidence>
<evidence type="ECO:0000256" key="3">
    <source>
        <dbReference type="ARBA" id="ARBA00011970"/>
    </source>
</evidence>
<accession>A0A081AIG4</accession>
<evidence type="ECO:0000256" key="4">
    <source>
        <dbReference type="ARBA" id="ARBA00022676"/>
    </source>
</evidence>
<dbReference type="InterPro" id="IPR011990">
    <property type="entry name" value="TPR-like_helical_dom_sf"/>
</dbReference>
<dbReference type="PANTHER" id="PTHR44998">
    <property type="match status" value="1"/>
</dbReference>
<evidence type="ECO:0000256" key="1">
    <source>
        <dbReference type="ARBA" id="ARBA00004922"/>
    </source>
</evidence>
<organism evidence="11 12">
    <name type="scientific">Phytophthora nicotianae P1976</name>
    <dbReference type="NCBI Taxonomy" id="1317066"/>
    <lineage>
        <taxon>Eukaryota</taxon>
        <taxon>Sar</taxon>
        <taxon>Stramenopiles</taxon>
        <taxon>Oomycota</taxon>
        <taxon>Peronosporomycetes</taxon>
        <taxon>Peronosporales</taxon>
        <taxon>Peronosporaceae</taxon>
        <taxon>Phytophthora</taxon>
    </lineage>
</organism>
<gene>
    <name evidence="11" type="ORF">F444_06460</name>
</gene>
<comment type="caution">
    <text evidence="11">The sequence shown here is derived from an EMBL/GenBank/DDBJ whole genome shotgun (WGS) entry which is preliminary data.</text>
</comment>
<proteinExistence type="inferred from homology"/>
<dbReference type="GO" id="GO:0097363">
    <property type="term" value="F:protein O-acetylglucosaminyltransferase activity"/>
    <property type="evidence" value="ECO:0007669"/>
    <property type="project" value="UniProtKB-EC"/>
</dbReference>
<dbReference type="Pfam" id="PF13844">
    <property type="entry name" value="Glyco_transf_41"/>
    <property type="match status" value="2"/>
</dbReference>
<keyword evidence="5" id="KW-0808">Transferase</keyword>
<keyword evidence="7 8" id="KW-0802">TPR repeat</keyword>
<evidence type="ECO:0000256" key="6">
    <source>
        <dbReference type="ARBA" id="ARBA00022737"/>
    </source>
</evidence>
<sequence length="967" mass="109428">MAAPVWVLCCSVCVAIVAALSPGFNDPMPYYTLPLLEILHPQNDMMMADTELQVEIEVRSELLSSGLRRSRVCIVMQPAYVPPDVVLDSGAGEVDESCFDQSLNYTTFHVAGLVPGLSYALTVGLENDGNMVALSTRTFSVGSILLPGVDDRLSVADALEAGAELHKAQERETASGIYRYVLAIFPDHGPAQHLLGLALYQDGKLHEALSLLYRAVQSNESEENFHNSLGICLKSLGRINEAIKHYRRAIELNPMQVQAAVNLGDAMQSKGKWEEAFKEYSKVANTPMSLLYSQLEPTKAGHVAKDATGRLCELIRVTDGWYRADRCLNEALERWPDEPVFHNDRGNLLANAGQFETALNEYQRSSELGLLAGTLNLAETLEALGETQKSIDLYDQVLGSEIFDRFHPRTRIMVMKATVLPRVLPSSQKEIDAYRDRFEREVEALLHNLDSLETTEVDPNRISLSTAITLTAHNRNNRELKAAMGQLYWQLLYRRQLMLEDYVASYGIIPLPYTQQIEDVKRPEIGPQRLRVGFVSRYIFNSAVGLYMSELIPKFNRDKYEIVVFAIGQSKSMKVAKEIDAVTETIVALPKDMRIVREEIRAWKMDVLIYPELGMDKTTYFVSLARLAPVQAVWWGNADTSGVPTMDYYLTSEHEHKTANSHYSEAIYKFKGMGIYHKLPALPKRDINRGQVRKAIEERFDISPDFHFYLAIEVCTQLYRFEYSLSHLVCVFFNQSIIHIHPDFDAAVAKLFEKDKKAHLFLLSTSSRKIWKSQLQARMESAGVDPDRLHFLTDVDQKQESMLMRAADAVIASLHLTRPRASLQAFAAGVPVVTFPNELWASRITFGFYQQMGINDLIAASLDEYVALAVKLATDSAFHKEMVQLIKRNRSKLSEDEEAVREWEKFFDFAADQIFPSGELESFIPKSESDWGSPQQLKEIQIDWSEAKGLEEWNQAEGWRLRADEDE</sequence>
<protein>
    <recommendedName>
        <fullName evidence="3">protein O-GlcNAc transferase</fullName>
        <ecNumber evidence="3">2.4.1.255</ecNumber>
    </recommendedName>
</protein>
<evidence type="ECO:0000313" key="11">
    <source>
        <dbReference type="EMBL" id="ETO78675.1"/>
    </source>
</evidence>
<dbReference type="GO" id="GO:0006493">
    <property type="term" value="P:protein O-linked glycosylation"/>
    <property type="evidence" value="ECO:0007669"/>
    <property type="project" value="TreeGrafter"/>
</dbReference>
<comment type="pathway">
    <text evidence="1">Protein modification; protein glycosylation.</text>
</comment>
<dbReference type="SMART" id="SM00028">
    <property type="entry name" value="TPR"/>
    <property type="match status" value="4"/>
</dbReference>
<dbReference type="InterPro" id="IPR029489">
    <property type="entry name" value="OGT/SEC/SPY_C"/>
</dbReference>
<reference evidence="11 12" key="1">
    <citation type="submission" date="2013-11" db="EMBL/GenBank/DDBJ databases">
        <title>The Genome Sequence of Phytophthora parasitica P1976.</title>
        <authorList>
            <consortium name="The Broad Institute Genomics Platform"/>
            <person name="Russ C."/>
            <person name="Tyler B."/>
            <person name="Panabieres F."/>
            <person name="Shan W."/>
            <person name="Tripathy S."/>
            <person name="Grunwald N."/>
            <person name="Machado M."/>
            <person name="Johnson C.S."/>
            <person name="Walker B."/>
            <person name="Young S."/>
            <person name="Zeng Q."/>
            <person name="Gargeya S."/>
            <person name="Fitzgerald M."/>
            <person name="Haas B."/>
            <person name="Abouelleil A."/>
            <person name="Allen A.W."/>
            <person name="Alvarado L."/>
            <person name="Arachchi H.M."/>
            <person name="Berlin A.M."/>
            <person name="Chapman S.B."/>
            <person name="Gainer-Dewar J."/>
            <person name="Goldberg J."/>
            <person name="Griggs A."/>
            <person name="Gujja S."/>
            <person name="Hansen M."/>
            <person name="Howarth C."/>
            <person name="Imamovic A."/>
            <person name="Ireland A."/>
            <person name="Larimer J."/>
            <person name="McCowan C."/>
            <person name="Murphy C."/>
            <person name="Pearson M."/>
            <person name="Poon T.W."/>
            <person name="Priest M."/>
            <person name="Roberts A."/>
            <person name="Saif S."/>
            <person name="Shea T."/>
            <person name="Sisk P."/>
            <person name="Sykes S."/>
            <person name="Wortman J."/>
            <person name="Nusbaum C."/>
            <person name="Birren B."/>
        </authorList>
    </citation>
    <scope>NUCLEOTIDE SEQUENCE [LARGE SCALE GENOMIC DNA]</scope>
    <source>
        <strain evidence="11 12">P1976</strain>
    </source>
</reference>
<evidence type="ECO:0000256" key="2">
    <source>
        <dbReference type="ARBA" id="ARBA00005386"/>
    </source>
</evidence>
<keyword evidence="6" id="KW-0677">Repeat</keyword>
<feature type="domain" description="O-GlcNAc transferase C-terminal" evidence="10">
    <location>
        <begin position="527"/>
        <end position="666"/>
    </location>
</feature>
<evidence type="ECO:0000256" key="5">
    <source>
        <dbReference type="ARBA" id="ARBA00022679"/>
    </source>
</evidence>
<feature type="repeat" description="TPR" evidence="8">
    <location>
        <begin position="223"/>
        <end position="256"/>
    </location>
</feature>
<dbReference type="EC" id="2.4.1.255" evidence="3"/>
<dbReference type="OrthoDB" id="9991317at2759"/>
<dbReference type="UniPathway" id="UPA00378"/>
<dbReference type="PROSITE" id="PS50293">
    <property type="entry name" value="TPR_REGION"/>
    <property type="match status" value="1"/>
</dbReference>
<feature type="chain" id="PRO_5001754241" description="protein O-GlcNAc transferase" evidence="9">
    <location>
        <begin position="20"/>
        <end position="967"/>
    </location>
</feature>
<dbReference type="Pfam" id="PF00515">
    <property type="entry name" value="TPR_1"/>
    <property type="match status" value="1"/>
</dbReference>
<dbReference type="PANTHER" id="PTHR44998:SF1">
    <property type="entry name" value="UDP-N-ACETYLGLUCOSAMINE--PEPTIDE N-ACETYLGLUCOSAMINYLTRANSFERASE 110 KDA SUBUNIT"/>
    <property type="match status" value="1"/>
</dbReference>
<feature type="signal peptide" evidence="9">
    <location>
        <begin position="1"/>
        <end position="19"/>
    </location>
</feature>
<evidence type="ECO:0000256" key="9">
    <source>
        <dbReference type="SAM" id="SignalP"/>
    </source>
</evidence>
<evidence type="ECO:0000256" key="7">
    <source>
        <dbReference type="ARBA" id="ARBA00022803"/>
    </source>
</evidence>
<dbReference type="SUPFAM" id="SSF53756">
    <property type="entry name" value="UDP-Glycosyltransferase/glycogen phosphorylase"/>
    <property type="match status" value="1"/>
</dbReference>
<evidence type="ECO:0000313" key="12">
    <source>
        <dbReference type="Proteomes" id="UP000028582"/>
    </source>
</evidence>
<feature type="domain" description="O-GlcNAc transferase C-terminal" evidence="10">
    <location>
        <begin position="721"/>
        <end position="892"/>
    </location>
</feature>
<keyword evidence="4" id="KW-0328">Glycosyltransferase</keyword>
<dbReference type="Proteomes" id="UP000028582">
    <property type="component" value="Unassembled WGS sequence"/>
</dbReference>
<dbReference type="Gene3D" id="3.40.50.11380">
    <property type="match status" value="1"/>
</dbReference>
<evidence type="ECO:0000259" key="10">
    <source>
        <dbReference type="Pfam" id="PF13844"/>
    </source>
</evidence>
<dbReference type="Gene3D" id="3.40.50.2000">
    <property type="entry name" value="Glycogen Phosphorylase B"/>
    <property type="match status" value="1"/>
</dbReference>
<comment type="similarity">
    <text evidence="2">Belongs to the glycosyltransferase 41 family. O-GlcNAc transferase subfamily.</text>
</comment>
<name>A0A081AIG4_PHYNI</name>
<dbReference type="PROSITE" id="PS50005">
    <property type="entry name" value="TPR"/>
    <property type="match status" value="1"/>
</dbReference>
<dbReference type="AlphaFoldDB" id="A0A081AIG4"/>
<dbReference type="EMBL" id="ANJA01001195">
    <property type="protein sequence ID" value="ETO78675.1"/>
    <property type="molecule type" value="Genomic_DNA"/>
</dbReference>
<dbReference type="Gene3D" id="1.25.40.10">
    <property type="entry name" value="Tetratricopeptide repeat domain"/>
    <property type="match status" value="2"/>
</dbReference>
<dbReference type="SUPFAM" id="SSF48452">
    <property type="entry name" value="TPR-like"/>
    <property type="match status" value="1"/>
</dbReference>
<keyword evidence="9" id="KW-0732">Signal</keyword>
<dbReference type="InterPro" id="IPR019734">
    <property type="entry name" value="TPR_rpt"/>
</dbReference>